<evidence type="ECO:0000256" key="3">
    <source>
        <dbReference type="ARBA" id="ARBA00022771"/>
    </source>
</evidence>
<evidence type="ECO:0000256" key="6">
    <source>
        <dbReference type="SAM" id="MobiDB-lite"/>
    </source>
</evidence>
<evidence type="ECO:0000256" key="5">
    <source>
        <dbReference type="ARBA" id="ARBA00023242"/>
    </source>
</evidence>
<evidence type="ECO:0000256" key="1">
    <source>
        <dbReference type="ARBA" id="ARBA00004123"/>
    </source>
</evidence>
<feature type="region of interest" description="Disordered" evidence="6">
    <location>
        <begin position="271"/>
        <end position="290"/>
    </location>
</feature>
<dbReference type="InterPro" id="IPR012935">
    <property type="entry name" value="NuBaID_N"/>
</dbReference>
<keyword evidence="2" id="KW-0479">Metal-binding</keyword>
<keyword evidence="4" id="KW-0862">Zinc</keyword>
<keyword evidence="10" id="KW-1185">Reference proteome</keyword>
<evidence type="ECO:0000313" key="9">
    <source>
        <dbReference type="EMBL" id="KAK7060425.1"/>
    </source>
</evidence>
<evidence type="ECO:0008006" key="11">
    <source>
        <dbReference type="Google" id="ProtNLM"/>
    </source>
</evidence>
<dbReference type="Pfam" id="PF07967">
    <property type="entry name" value="zf-C3HC"/>
    <property type="match status" value="1"/>
</dbReference>
<comment type="subcellular location">
    <subcellularLocation>
        <location evidence="1">Nucleus</location>
    </subcellularLocation>
</comment>
<sequence>MQVERSASSSSADVRATKRKLDDAFHKLDAAVASKETLVNQPPPAKKPLLARSIYSTLAKYGIKTKESDSSKNSLGTKFGPLSKSTPHLTAILSRAASRRRNPFAGQTTPAPSLSPLADYRPSSIPSFLNRLSTFKLSTYANKPPQIDAVAAAKCGWINDGKDRLVCGICNVSWVVANKDGMSRDAANTLIEKQRVSLVEAHKNGCPWKTRQCDDLIYRIPLQSSAFTVRELKINAMALDHLVQSVEIKHPLTPNQVASLESIISSVDVSHGEEEPIGEASSGMASHAPDNPSTTAILVSLFGWTPAPERPRTTSSRSVSRMSTTPSLSRASSVAPGNATPRPNLLRNASSKAASRDTSLLHCVLCQRRVGLWAFAPPPPPGEGAADAPEGSTDHQRTPSTQKQRQFDLLKEHRSYCPYVVRSTPLPALPVVSPSTTSLPTPSHTRSSSSASQVSGISGANGGLLEGWRAVLTVALRYKMTQRYQLGRRQGGEGGDSSQPEGEAMEVDFEAMVEGVKTRGGKDLLRYVKGLLG</sequence>
<feature type="region of interest" description="Disordered" evidence="6">
    <location>
        <begin position="376"/>
        <end position="405"/>
    </location>
</feature>
<feature type="region of interest" description="Disordered" evidence="6">
    <location>
        <begin position="427"/>
        <end position="456"/>
    </location>
</feature>
<feature type="domain" description="NuBaID C-terminal" evidence="8">
    <location>
        <begin position="355"/>
        <end position="421"/>
    </location>
</feature>
<evidence type="ECO:0000259" key="7">
    <source>
        <dbReference type="Pfam" id="PF07967"/>
    </source>
</evidence>
<dbReference type="PANTHER" id="PTHR15835:SF6">
    <property type="entry name" value="ZINC FINGER C3HC-TYPE PROTEIN 1"/>
    <property type="match status" value="1"/>
</dbReference>
<evidence type="ECO:0000313" key="10">
    <source>
        <dbReference type="Proteomes" id="UP001383192"/>
    </source>
</evidence>
<feature type="compositionally biased region" description="Low complexity" evidence="6">
    <location>
        <begin position="430"/>
        <end position="456"/>
    </location>
</feature>
<organism evidence="9 10">
    <name type="scientific">Paramarasmius palmivorus</name>
    <dbReference type="NCBI Taxonomy" id="297713"/>
    <lineage>
        <taxon>Eukaryota</taxon>
        <taxon>Fungi</taxon>
        <taxon>Dikarya</taxon>
        <taxon>Basidiomycota</taxon>
        <taxon>Agaricomycotina</taxon>
        <taxon>Agaricomycetes</taxon>
        <taxon>Agaricomycetidae</taxon>
        <taxon>Agaricales</taxon>
        <taxon>Marasmiineae</taxon>
        <taxon>Marasmiaceae</taxon>
        <taxon>Paramarasmius</taxon>
    </lineage>
</organism>
<dbReference type="GO" id="GO:0005634">
    <property type="term" value="C:nucleus"/>
    <property type="evidence" value="ECO:0007669"/>
    <property type="project" value="UniProtKB-SubCell"/>
</dbReference>
<comment type="caution">
    <text evidence="9">The sequence shown here is derived from an EMBL/GenBank/DDBJ whole genome shotgun (WGS) entry which is preliminary data.</text>
</comment>
<feature type="domain" description="C3HC-type" evidence="7">
    <location>
        <begin position="124"/>
        <end position="244"/>
    </location>
</feature>
<dbReference type="Pfam" id="PF08600">
    <property type="entry name" value="NuBaID_C"/>
    <property type="match status" value="1"/>
</dbReference>
<evidence type="ECO:0000259" key="8">
    <source>
        <dbReference type="Pfam" id="PF08600"/>
    </source>
</evidence>
<gene>
    <name evidence="9" type="ORF">VNI00_001190</name>
</gene>
<dbReference type="InterPro" id="IPR013909">
    <property type="entry name" value="NuBaID_C"/>
</dbReference>
<dbReference type="EMBL" id="JAYKXP010000003">
    <property type="protein sequence ID" value="KAK7060425.1"/>
    <property type="molecule type" value="Genomic_DNA"/>
</dbReference>
<name>A0AAW0E630_9AGAR</name>
<protein>
    <recommendedName>
        <fullName evidence="11">Zf-C3HC-domain-containing protein</fullName>
    </recommendedName>
</protein>
<accession>A0AAW0E630</accession>
<evidence type="ECO:0000256" key="2">
    <source>
        <dbReference type="ARBA" id="ARBA00022723"/>
    </source>
</evidence>
<reference evidence="9 10" key="1">
    <citation type="submission" date="2024-01" db="EMBL/GenBank/DDBJ databases">
        <title>A draft genome for a cacao thread blight-causing isolate of Paramarasmius palmivorus.</title>
        <authorList>
            <person name="Baruah I.K."/>
            <person name="Bukari Y."/>
            <person name="Amoako-Attah I."/>
            <person name="Meinhardt L.W."/>
            <person name="Bailey B.A."/>
            <person name="Cohen S.P."/>
        </authorList>
    </citation>
    <scope>NUCLEOTIDE SEQUENCE [LARGE SCALE GENOMIC DNA]</scope>
    <source>
        <strain evidence="9 10">GH-12</strain>
    </source>
</reference>
<dbReference type="PANTHER" id="PTHR15835">
    <property type="entry name" value="NUCLEAR-INTERACTING PARTNER OF ALK"/>
    <property type="match status" value="1"/>
</dbReference>
<dbReference type="AlphaFoldDB" id="A0AAW0E630"/>
<feature type="region of interest" description="Disordered" evidence="6">
    <location>
        <begin position="308"/>
        <end position="353"/>
    </location>
</feature>
<keyword evidence="3" id="KW-0863">Zinc-finger</keyword>
<dbReference type="Proteomes" id="UP001383192">
    <property type="component" value="Unassembled WGS sequence"/>
</dbReference>
<feature type="compositionally biased region" description="Low complexity" evidence="6">
    <location>
        <begin position="313"/>
        <end position="327"/>
    </location>
</feature>
<proteinExistence type="predicted"/>
<evidence type="ECO:0000256" key="4">
    <source>
        <dbReference type="ARBA" id="ARBA00022833"/>
    </source>
</evidence>
<dbReference type="GO" id="GO:0008270">
    <property type="term" value="F:zinc ion binding"/>
    <property type="evidence" value="ECO:0007669"/>
    <property type="project" value="UniProtKB-KW"/>
</dbReference>
<keyword evidence="5" id="KW-0539">Nucleus</keyword>